<evidence type="ECO:0000313" key="6">
    <source>
        <dbReference type="Proteomes" id="UP000318995"/>
    </source>
</evidence>
<dbReference type="PANTHER" id="PTHR43213">
    <property type="entry name" value="BIFUNCTIONAL DTTP/UTP PYROPHOSPHATASE/METHYLTRANSFERASE PROTEIN-RELATED"/>
    <property type="match status" value="1"/>
</dbReference>
<evidence type="ECO:0000256" key="2">
    <source>
        <dbReference type="ARBA" id="ARBA00022801"/>
    </source>
</evidence>
<dbReference type="PANTHER" id="PTHR43213:SF5">
    <property type="entry name" value="BIFUNCTIONAL DTTP_UTP PYROPHOSPHATASE_METHYLTRANSFERASE PROTEIN-RELATED"/>
    <property type="match status" value="1"/>
</dbReference>
<keyword evidence="4" id="KW-0963">Cytoplasm</keyword>
<evidence type="ECO:0000256" key="4">
    <source>
        <dbReference type="HAMAP-Rule" id="MF_00528"/>
    </source>
</evidence>
<comment type="function">
    <text evidence="4">Nucleoside triphosphate pyrophosphatase that hydrolyzes dTTP and UTP. May have a dual role in cell division arrest and in preventing the incorporation of modified nucleotides into cellular nucleic acids.</text>
</comment>
<dbReference type="Gene3D" id="3.90.950.10">
    <property type="match status" value="1"/>
</dbReference>
<dbReference type="GO" id="GO:0036221">
    <property type="term" value="F:UTP diphosphatase activity"/>
    <property type="evidence" value="ECO:0007669"/>
    <property type="project" value="RHEA"/>
</dbReference>
<name>A0A5C5VV96_9BACT</name>
<dbReference type="CDD" id="cd00555">
    <property type="entry name" value="Maf"/>
    <property type="match status" value="1"/>
</dbReference>
<feature type="site" description="Important for substrate specificity" evidence="4">
    <location>
        <position position="170"/>
    </location>
</feature>
<comment type="caution">
    <text evidence="5">The sequence shown here is derived from an EMBL/GenBank/DDBJ whole genome shotgun (WGS) entry which is preliminary data.</text>
</comment>
<gene>
    <name evidence="5" type="primary">yhdE</name>
    <name evidence="5" type="ORF">Pla111_28820</name>
</gene>
<dbReference type="EMBL" id="SJPH01000007">
    <property type="protein sequence ID" value="TWT42576.1"/>
    <property type="molecule type" value="Genomic_DNA"/>
</dbReference>
<dbReference type="GO" id="GO:0036218">
    <property type="term" value="F:dTTP diphosphatase activity"/>
    <property type="evidence" value="ECO:0007669"/>
    <property type="project" value="RHEA"/>
</dbReference>
<comment type="caution">
    <text evidence="4">Lacks conserved residue(s) required for the propagation of feature annotation.</text>
</comment>
<evidence type="ECO:0000313" key="5">
    <source>
        <dbReference type="EMBL" id="TWT42576.1"/>
    </source>
</evidence>
<comment type="similarity">
    <text evidence="4">Belongs to the Maf family. YhdE subfamily.</text>
</comment>
<reference evidence="5 6" key="1">
    <citation type="submission" date="2019-02" db="EMBL/GenBank/DDBJ databases">
        <title>Deep-cultivation of Planctomycetes and their phenomic and genomic characterization uncovers novel biology.</title>
        <authorList>
            <person name="Wiegand S."/>
            <person name="Jogler M."/>
            <person name="Boedeker C."/>
            <person name="Pinto D."/>
            <person name="Vollmers J."/>
            <person name="Rivas-Marin E."/>
            <person name="Kohn T."/>
            <person name="Peeters S.H."/>
            <person name="Heuer A."/>
            <person name="Rast P."/>
            <person name="Oberbeckmann S."/>
            <person name="Bunk B."/>
            <person name="Jeske O."/>
            <person name="Meyerdierks A."/>
            <person name="Storesund J.E."/>
            <person name="Kallscheuer N."/>
            <person name="Luecker S."/>
            <person name="Lage O.M."/>
            <person name="Pohl T."/>
            <person name="Merkel B.J."/>
            <person name="Hornburger P."/>
            <person name="Mueller R.-W."/>
            <person name="Bruemmer F."/>
            <person name="Labrenz M."/>
            <person name="Spormann A.M."/>
            <person name="Op Den Camp H."/>
            <person name="Overmann J."/>
            <person name="Amann R."/>
            <person name="Jetten M.S.M."/>
            <person name="Mascher T."/>
            <person name="Medema M.H."/>
            <person name="Devos D.P."/>
            <person name="Kaster A.-K."/>
            <person name="Ovreas L."/>
            <person name="Rohde M."/>
            <person name="Galperin M.Y."/>
            <person name="Jogler C."/>
        </authorList>
    </citation>
    <scope>NUCLEOTIDE SEQUENCE [LARGE SCALE GENOMIC DNA]</scope>
    <source>
        <strain evidence="5 6">Pla111</strain>
    </source>
</reference>
<accession>A0A5C5VV96</accession>
<comment type="catalytic activity">
    <reaction evidence="4">
        <text>dTTP + H2O = dTMP + diphosphate + H(+)</text>
        <dbReference type="Rhea" id="RHEA:28534"/>
        <dbReference type="ChEBI" id="CHEBI:15377"/>
        <dbReference type="ChEBI" id="CHEBI:15378"/>
        <dbReference type="ChEBI" id="CHEBI:33019"/>
        <dbReference type="ChEBI" id="CHEBI:37568"/>
        <dbReference type="ChEBI" id="CHEBI:63528"/>
        <dbReference type="EC" id="3.6.1.9"/>
    </reaction>
</comment>
<dbReference type="NCBIfam" id="TIGR00172">
    <property type="entry name" value="maf"/>
    <property type="match status" value="1"/>
</dbReference>
<dbReference type="RefSeq" id="WP_146575093.1">
    <property type="nucleotide sequence ID" value="NZ_SJPH01000007.1"/>
</dbReference>
<keyword evidence="6" id="KW-1185">Reference proteome</keyword>
<keyword evidence="3 4" id="KW-0546">Nucleotide metabolism</keyword>
<dbReference type="GO" id="GO:0005737">
    <property type="term" value="C:cytoplasm"/>
    <property type="evidence" value="ECO:0007669"/>
    <property type="project" value="UniProtKB-SubCell"/>
</dbReference>
<proteinExistence type="inferred from homology"/>
<dbReference type="EC" id="3.6.1.9" evidence="4"/>
<evidence type="ECO:0000256" key="3">
    <source>
        <dbReference type="ARBA" id="ARBA00023080"/>
    </source>
</evidence>
<protein>
    <recommendedName>
        <fullName evidence="4">dTTP/UTP pyrophosphatase</fullName>
        <shortName evidence="4">dTTPase/UTPase</shortName>
        <ecNumber evidence="4">3.6.1.9</ecNumber>
    </recommendedName>
    <alternativeName>
        <fullName evidence="4">Nucleoside triphosphate pyrophosphatase</fullName>
    </alternativeName>
    <alternativeName>
        <fullName evidence="4">Nucleotide pyrophosphatase</fullName>
        <shortName evidence="4">Nucleotide PPase</shortName>
    </alternativeName>
</protein>
<feature type="active site" description="Proton acceptor" evidence="4">
    <location>
        <position position="84"/>
    </location>
</feature>
<dbReference type="InterPro" id="IPR029001">
    <property type="entry name" value="ITPase-like_fam"/>
</dbReference>
<evidence type="ECO:0000256" key="1">
    <source>
        <dbReference type="ARBA" id="ARBA00001968"/>
    </source>
</evidence>
<dbReference type="AlphaFoldDB" id="A0A5C5VV96"/>
<dbReference type="HAMAP" id="MF_00528">
    <property type="entry name" value="Maf"/>
    <property type="match status" value="1"/>
</dbReference>
<dbReference type="Proteomes" id="UP000318995">
    <property type="component" value="Unassembled WGS sequence"/>
</dbReference>
<organism evidence="5 6">
    <name type="scientific">Botrimarina hoheduenensis</name>
    <dbReference type="NCBI Taxonomy" id="2528000"/>
    <lineage>
        <taxon>Bacteria</taxon>
        <taxon>Pseudomonadati</taxon>
        <taxon>Planctomycetota</taxon>
        <taxon>Planctomycetia</taxon>
        <taxon>Pirellulales</taxon>
        <taxon>Lacipirellulaceae</taxon>
        <taxon>Botrimarina</taxon>
    </lineage>
</organism>
<feature type="site" description="Important for substrate specificity" evidence="4">
    <location>
        <position position="14"/>
    </location>
</feature>
<dbReference type="SUPFAM" id="SSF52972">
    <property type="entry name" value="ITPase-like"/>
    <property type="match status" value="1"/>
</dbReference>
<comment type="catalytic activity">
    <reaction evidence="4">
        <text>UTP + H2O = UMP + diphosphate + H(+)</text>
        <dbReference type="Rhea" id="RHEA:29395"/>
        <dbReference type="ChEBI" id="CHEBI:15377"/>
        <dbReference type="ChEBI" id="CHEBI:15378"/>
        <dbReference type="ChEBI" id="CHEBI:33019"/>
        <dbReference type="ChEBI" id="CHEBI:46398"/>
        <dbReference type="ChEBI" id="CHEBI:57865"/>
        <dbReference type="EC" id="3.6.1.9"/>
    </reaction>
</comment>
<sequence>MCSPQLILASASPRRRELLEAAGYAFQVVSPREGAEPEGACSACGPAQLVVDLAVAKLRDVLDQLRLKGAQADPRPTTLVLAADTVAECGGQVLGKPRNEDHAVAMMRMLSGTEHRVYTGVALATLTSRGQPYAEAVITTLRMNDLSEAWIANYAESGAWEGKAGGFGYQDGLGFVHVVAGSESNVVGLPMERVAELLADRGVHPSLKSTL</sequence>
<keyword evidence="2 4" id="KW-0378">Hydrolase</keyword>
<feature type="site" description="Important for substrate specificity" evidence="4">
    <location>
        <position position="85"/>
    </location>
</feature>
<dbReference type="Pfam" id="PF02545">
    <property type="entry name" value="Maf"/>
    <property type="match status" value="1"/>
</dbReference>
<dbReference type="InterPro" id="IPR003697">
    <property type="entry name" value="Maf-like"/>
</dbReference>
<dbReference type="PIRSF" id="PIRSF006305">
    <property type="entry name" value="Maf"/>
    <property type="match status" value="1"/>
</dbReference>
<comment type="subcellular location">
    <subcellularLocation>
        <location evidence="4">Cytoplasm</location>
    </subcellularLocation>
</comment>
<dbReference type="GO" id="GO:0009117">
    <property type="term" value="P:nucleotide metabolic process"/>
    <property type="evidence" value="ECO:0007669"/>
    <property type="project" value="UniProtKB-KW"/>
</dbReference>
<comment type="cofactor">
    <cofactor evidence="1 4">
        <name>a divalent metal cation</name>
        <dbReference type="ChEBI" id="CHEBI:60240"/>
    </cofactor>
</comment>
<dbReference type="OrthoDB" id="9807767at2"/>